<dbReference type="RefSeq" id="WP_084834483.1">
    <property type="nucleotide sequence ID" value="NZ_JAPWIE010000007.1"/>
</dbReference>
<dbReference type="SUPFAM" id="SSF46785">
    <property type="entry name" value="Winged helix' DNA-binding domain"/>
    <property type="match status" value="1"/>
</dbReference>
<keyword evidence="3" id="KW-0805">Transcription regulation</keyword>
<dbReference type="SMART" id="SM00347">
    <property type="entry name" value="HTH_MARR"/>
    <property type="match status" value="1"/>
</dbReference>
<dbReference type="InterPro" id="IPR000835">
    <property type="entry name" value="HTH_MarR-typ"/>
</dbReference>
<dbReference type="Pfam" id="PF22381">
    <property type="entry name" value="Staph_reg_Sar_Rot"/>
    <property type="match status" value="1"/>
</dbReference>
<evidence type="ECO:0000256" key="5">
    <source>
        <dbReference type="ARBA" id="ARBA00023163"/>
    </source>
</evidence>
<evidence type="ECO:0000256" key="1">
    <source>
        <dbReference type="ARBA" id="ARBA00004496"/>
    </source>
</evidence>
<dbReference type="PRINTS" id="PR00598">
    <property type="entry name" value="HTHMARR"/>
</dbReference>
<evidence type="ECO:0000256" key="3">
    <source>
        <dbReference type="ARBA" id="ARBA00023015"/>
    </source>
</evidence>
<dbReference type="InterPro" id="IPR039422">
    <property type="entry name" value="MarR/SlyA-like"/>
</dbReference>
<dbReference type="PROSITE" id="PS50995">
    <property type="entry name" value="HTH_MARR_2"/>
    <property type="match status" value="1"/>
</dbReference>
<protein>
    <submittedName>
        <fullName evidence="7">MarR family transcriptional regulator</fullName>
    </submittedName>
</protein>
<dbReference type="EMBL" id="JAPWIE010000007">
    <property type="protein sequence ID" value="MCZ4552646.1"/>
    <property type="molecule type" value="Genomic_DNA"/>
</dbReference>
<gene>
    <name evidence="7" type="ORF">O4213_21840</name>
</gene>
<dbReference type="InterPro" id="IPR036388">
    <property type="entry name" value="WH-like_DNA-bd_sf"/>
</dbReference>
<sequence>MTALQLDRQLCFALYSASRATTAAYRPLLDQIGLTYPQYLVLLVLWEEERVTVRRLGERLHLDSGTLSPLLKRLEAIGFVQRRRSATDERSVEVTLTDSGRELESQAQCIPENLFGASGLSVSEIESLRDAVQSLTQALRDVGTSADS</sequence>
<keyword evidence="8" id="KW-1185">Reference proteome</keyword>
<evidence type="ECO:0000256" key="2">
    <source>
        <dbReference type="ARBA" id="ARBA00022490"/>
    </source>
</evidence>
<keyword evidence="4" id="KW-0238">DNA-binding</keyword>
<proteinExistence type="predicted"/>
<dbReference type="Proteomes" id="UP001067235">
    <property type="component" value="Unassembled WGS sequence"/>
</dbReference>
<dbReference type="Gene3D" id="1.10.10.10">
    <property type="entry name" value="Winged helix-like DNA-binding domain superfamily/Winged helix DNA-binding domain"/>
    <property type="match status" value="1"/>
</dbReference>
<evidence type="ECO:0000256" key="4">
    <source>
        <dbReference type="ARBA" id="ARBA00023125"/>
    </source>
</evidence>
<evidence type="ECO:0000313" key="8">
    <source>
        <dbReference type="Proteomes" id="UP001067235"/>
    </source>
</evidence>
<keyword evidence="2" id="KW-0963">Cytoplasm</keyword>
<feature type="domain" description="HTH marR-type" evidence="6">
    <location>
        <begin position="7"/>
        <end position="137"/>
    </location>
</feature>
<dbReference type="PANTHER" id="PTHR33164:SF5">
    <property type="entry name" value="ORGANIC HYDROPEROXIDE RESISTANCE TRANSCRIPTIONAL REGULATOR"/>
    <property type="match status" value="1"/>
</dbReference>
<evidence type="ECO:0000259" key="6">
    <source>
        <dbReference type="PROSITE" id="PS50995"/>
    </source>
</evidence>
<dbReference type="PANTHER" id="PTHR33164">
    <property type="entry name" value="TRANSCRIPTIONAL REGULATOR, MARR FAMILY"/>
    <property type="match status" value="1"/>
</dbReference>
<comment type="caution">
    <text evidence="7">The sequence shown here is derived from an EMBL/GenBank/DDBJ whole genome shotgun (WGS) entry which is preliminary data.</text>
</comment>
<keyword evidence="5" id="KW-0804">Transcription</keyword>
<dbReference type="InterPro" id="IPR055166">
    <property type="entry name" value="Transc_reg_Sar_Rot_HTH"/>
</dbReference>
<name>A0ABT4N2M2_GORRU</name>
<accession>A0ABT4N2M2</accession>
<reference evidence="7" key="1">
    <citation type="submission" date="2022-12" db="EMBL/GenBank/DDBJ databases">
        <authorList>
            <person name="Krivoruchko A.V."/>
            <person name="Elkin A."/>
        </authorList>
    </citation>
    <scope>NUCLEOTIDE SEQUENCE</scope>
    <source>
        <strain evidence="7">IEGM 1388</strain>
    </source>
</reference>
<evidence type="ECO:0000313" key="7">
    <source>
        <dbReference type="EMBL" id="MCZ4552646.1"/>
    </source>
</evidence>
<dbReference type="InterPro" id="IPR036390">
    <property type="entry name" value="WH_DNA-bd_sf"/>
</dbReference>
<organism evidence="7 8">
    <name type="scientific">Gordonia rubripertincta</name>
    <name type="common">Rhodococcus corallinus</name>
    <dbReference type="NCBI Taxonomy" id="36822"/>
    <lineage>
        <taxon>Bacteria</taxon>
        <taxon>Bacillati</taxon>
        <taxon>Actinomycetota</taxon>
        <taxon>Actinomycetes</taxon>
        <taxon>Mycobacteriales</taxon>
        <taxon>Gordoniaceae</taxon>
        <taxon>Gordonia</taxon>
    </lineage>
</organism>
<comment type="subcellular location">
    <subcellularLocation>
        <location evidence="1">Cytoplasm</location>
    </subcellularLocation>
</comment>